<feature type="region of interest" description="Disordered" evidence="1">
    <location>
        <begin position="228"/>
        <end position="251"/>
    </location>
</feature>
<feature type="compositionally biased region" description="Acidic residues" evidence="1">
    <location>
        <begin position="315"/>
        <end position="331"/>
    </location>
</feature>
<sequence length="367" mass="40047">MKKMTLDEAFKPTSRTRTPEGYLCVKGIAARTGVYQYVSTELDLPGPARIVNVYRPPEEVFAPESMASYIDKDVTNDHPSDLVNSTTFREVSVGHVRGVERDGDNLVVDMIIKDQSAIDDIESGKAELSPGYTAEYVEQPGQAPDGTPYELVQRDIKINHNAVVDAARAGKVARIFDHKPKGIPTMATRKVFLDSKKSRSVILDEETATVVEDAVSGLMKTLDEANERADKAEAAKDEAEEKAEEAKKSTSDAAIGERVKLTLDTIASASKIVKNFDAKGLVSPLEIKRAALVQLKPTRDWAGKSEAYITAAFDSAEEDAKETTDEDDDESQATKDSLAGLAKDIKNRPKATTDGSDAYNKFLRGEK</sequence>
<comment type="caution">
    <text evidence="2">The sequence shown here is derived from an EMBL/GenBank/DDBJ whole genome shotgun (WGS) entry which is preliminary data.</text>
</comment>
<reference evidence="2 3" key="1">
    <citation type="submission" date="2022-09" db="EMBL/GenBank/DDBJ databases">
        <title>Intensive care unit water sources are persistently colonized with multi-drug resistant bacteria and are the site of extensive horizontal gene transfer of antibiotic resistance genes.</title>
        <authorList>
            <person name="Diorio-Toth L."/>
        </authorList>
    </citation>
    <scope>NUCLEOTIDE SEQUENCE [LARGE SCALE GENOMIC DNA]</scope>
    <source>
        <strain evidence="2 3">GD03901</strain>
    </source>
</reference>
<dbReference type="PIRSF" id="PIRSF029215">
    <property type="entry name" value="UCP029215"/>
    <property type="match status" value="1"/>
</dbReference>
<evidence type="ECO:0000313" key="2">
    <source>
        <dbReference type="EMBL" id="MDH0758022.1"/>
    </source>
</evidence>
<evidence type="ECO:0000313" key="3">
    <source>
        <dbReference type="Proteomes" id="UP001160152"/>
    </source>
</evidence>
<dbReference type="AlphaFoldDB" id="A0ABD4YFI7"/>
<organism evidence="2 3">
    <name type="scientific">Pseudomonas juntendi</name>
    <dbReference type="NCBI Taxonomy" id="2666183"/>
    <lineage>
        <taxon>Bacteria</taxon>
        <taxon>Pseudomonadati</taxon>
        <taxon>Pseudomonadota</taxon>
        <taxon>Gammaproteobacteria</taxon>
        <taxon>Pseudomonadales</taxon>
        <taxon>Pseudomonadaceae</taxon>
        <taxon>Pseudomonas</taxon>
    </lineage>
</organism>
<dbReference type="Proteomes" id="UP001160152">
    <property type="component" value="Unassembled WGS sequence"/>
</dbReference>
<proteinExistence type="predicted"/>
<dbReference type="Pfam" id="PF09979">
    <property type="entry name" value="DUF2213"/>
    <property type="match status" value="1"/>
</dbReference>
<dbReference type="RefSeq" id="WP_280069928.1">
    <property type="nucleotide sequence ID" value="NZ_JAOCBV010000001.1"/>
</dbReference>
<dbReference type="InterPro" id="IPR016913">
    <property type="entry name" value="UCP029215"/>
</dbReference>
<protein>
    <submittedName>
        <fullName evidence="2">DUF2213 domain-containing protein</fullName>
    </submittedName>
</protein>
<accession>A0ABD4YFI7</accession>
<feature type="region of interest" description="Disordered" evidence="1">
    <location>
        <begin position="314"/>
        <end position="367"/>
    </location>
</feature>
<gene>
    <name evidence="2" type="ORF">N5C70_15075</name>
</gene>
<dbReference type="EMBL" id="JAOCBV010000001">
    <property type="protein sequence ID" value="MDH0758022.1"/>
    <property type="molecule type" value="Genomic_DNA"/>
</dbReference>
<name>A0ABD4YFI7_9PSED</name>
<evidence type="ECO:0000256" key="1">
    <source>
        <dbReference type="SAM" id="MobiDB-lite"/>
    </source>
</evidence>